<sequence>MSKKTNLSILLLFALNLSLWMYIYYSFPSSLKTSLAEKFSVFASDQKLHSILPTLTSSASSNDEKSISPKRDFRGEWSANNGTWTDVTFQEEKQLGYNGTFTFYSSSRHDRLDGLYKIGKATQSANAQPVVSLDIFTSTGKSLGAMKLTYLSRNTIQLSGYHEMIITRDGTASEPMSAEKLIITVLKTIRDQPQKNLSGFFESDESSDAKALQQLHIKDFSFQYVDSNPNLLDQKTSHFSVKLANNQTVSYAADLHYTGTTWKITNLYRE</sequence>
<organism evidence="1 2">
    <name type="scientific">Priestia koreensis</name>
    <dbReference type="NCBI Taxonomy" id="284581"/>
    <lineage>
        <taxon>Bacteria</taxon>
        <taxon>Bacillati</taxon>
        <taxon>Bacillota</taxon>
        <taxon>Bacilli</taxon>
        <taxon>Bacillales</taxon>
        <taxon>Bacillaceae</taxon>
        <taxon>Priestia</taxon>
    </lineage>
</organism>
<evidence type="ECO:0000313" key="1">
    <source>
        <dbReference type="EMBL" id="KOO42867.1"/>
    </source>
</evidence>
<comment type="caution">
    <text evidence="1">The sequence shown here is derived from an EMBL/GenBank/DDBJ whole genome shotgun (WGS) entry which is preliminary data.</text>
</comment>
<dbReference type="PATRIC" id="fig|284581.3.peg.2936"/>
<protein>
    <submittedName>
        <fullName evidence="1">Uncharacterized protein</fullName>
    </submittedName>
</protein>
<reference evidence="2" key="1">
    <citation type="submission" date="2015-08" db="EMBL/GenBank/DDBJ databases">
        <title>Fjat-14210 dsm16467.</title>
        <authorList>
            <person name="Liu B."/>
            <person name="Wang J."/>
            <person name="Zhu Y."/>
            <person name="Liu G."/>
            <person name="Chen Q."/>
            <person name="Chen Z."/>
            <person name="Lan J."/>
            <person name="Che J."/>
            <person name="Ge C."/>
            <person name="Shi H."/>
            <person name="Pan Z."/>
            <person name="Liu X."/>
        </authorList>
    </citation>
    <scope>NUCLEOTIDE SEQUENCE [LARGE SCALE GENOMIC DNA]</scope>
    <source>
        <strain evidence="2">DSM 16467</strain>
    </source>
</reference>
<accession>A0A0M0KW63</accession>
<dbReference type="EMBL" id="LILC01000023">
    <property type="protein sequence ID" value="KOO42867.1"/>
    <property type="molecule type" value="Genomic_DNA"/>
</dbReference>
<gene>
    <name evidence="1" type="ORF">AMD01_17145</name>
</gene>
<proteinExistence type="predicted"/>
<dbReference type="RefSeq" id="WP_053402667.1">
    <property type="nucleotide sequence ID" value="NZ_JAUKEN010000001.1"/>
</dbReference>
<name>A0A0M0KW63_9BACI</name>
<dbReference type="Proteomes" id="UP000037558">
    <property type="component" value="Unassembled WGS sequence"/>
</dbReference>
<dbReference type="STRING" id="284581.AMD01_17145"/>
<evidence type="ECO:0000313" key="2">
    <source>
        <dbReference type="Proteomes" id="UP000037558"/>
    </source>
</evidence>
<dbReference type="AlphaFoldDB" id="A0A0M0KW63"/>
<keyword evidence="2" id="KW-1185">Reference proteome</keyword>